<gene>
    <name evidence="1" type="ORF">G3446_18100</name>
</gene>
<sequence>MRDAPPDRPQDRPKIDCVFKALLGSESNRAFLVHFLNAILGPDLGAPITQVDILNTYNDRRRSSFRPVVSREGGQAQRL</sequence>
<dbReference type="AlphaFoldDB" id="A0A6M0K1Z4"/>
<dbReference type="Proteomes" id="UP000483379">
    <property type="component" value="Unassembled WGS sequence"/>
</dbReference>
<evidence type="ECO:0000313" key="1">
    <source>
        <dbReference type="EMBL" id="NEV63778.1"/>
    </source>
</evidence>
<keyword evidence="2" id="KW-1185">Reference proteome</keyword>
<dbReference type="EMBL" id="JAAIJQ010000062">
    <property type="protein sequence ID" value="NEV63778.1"/>
    <property type="molecule type" value="Genomic_DNA"/>
</dbReference>
<dbReference type="Pfam" id="PF12784">
    <property type="entry name" value="PDDEXK_2"/>
    <property type="match status" value="1"/>
</dbReference>
<comment type="caution">
    <text evidence="1">The sequence shown here is derived from an EMBL/GenBank/DDBJ whole genome shotgun (WGS) entry which is preliminary data.</text>
</comment>
<reference evidence="1 2" key="1">
    <citation type="submission" date="2020-02" db="EMBL/GenBank/DDBJ databases">
        <title>Genome sequences of Thiorhodococcus mannitoliphagus and Thiorhodococcus minor, purple sulfur photosynthetic bacteria in the gammaproteobacterial family, Chromatiaceae.</title>
        <authorList>
            <person name="Aviles F.A."/>
            <person name="Meyer T.E."/>
            <person name="Kyndt J.A."/>
        </authorList>
    </citation>
    <scope>NUCLEOTIDE SEQUENCE [LARGE SCALE GENOMIC DNA]</scope>
    <source>
        <strain evidence="1 2">DSM 11518</strain>
    </source>
</reference>
<evidence type="ECO:0000313" key="2">
    <source>
        <dbReference type="Proteomes" id="UP000483379"/>
    </source>
</evidence>
<name>A0A6M0K1Z4_9GAMM</name>
<accession>A0A6M0K1Z4</accession>
<organism evidence="1 2">
    <name type="scientific">Thiorhodococcus minor</name>
    <dbReference type="NCBI Taxonomy" id="57489"/>
    <lineage>
        <taxon>Bacteria</taxon>
        <taxon>Pseudomonadati</taxon>
        <taxon>Pseudomonadota</taxon>
        <taxon>Gammaproteobacteria</taxon>
        <taxon>Chromatiales</taxon>
        <taxon>Chromatiaceae</taxon>
        <taxon>Thiorhodococcus</taxon>
    </lineage>
</organism>
<proteinExistence type="predicted"/>
<protein>
    <submittedName>
        <fullName evidence="1">Uncharacterized protein</fullName>
    </submittedName>
</protein>